<dbReference type="PANTHER" id="PTHR23056:SF26">
    <property type="entry name" value="CALCINEURIN B-LIKE PROTEIN 10"/>
    <property type="match status" value="1"/>
</dbReference>
<keyword evidence="6" id="KW-1185">Reference proteome</keyword>
<dbReference type="VEuPathDB" id="FungiDB:AeMF1_017277"/>
<dbReference type="SUPFAM" id="SSF47473">
    <property type="entry name" value="EF-hand"/>
    <property type="match status" value="1"/>
</dbReference>
<dbReference type="InterPro" id="IPR002048">
    <property type="entry name" value="EF_hand_dom"/>
</dbReference>
<gene>
    <name evidence="5" type="ORF">Ae201684_000465</name>
</gene>
<comment type="caution">
    <text evidence="5">The sequence shown here is derived from an EMBL/GenBank/DDBJ whole genome shotgun (WGS) entry which is preliminary data.</text>
</comment>
<evidence type="ECO:0000313" key="5">
    <source>
        <dbReference type="EMBL" id="KAF0745449.1"/>
    </source>
</evidence>
<reference evidence="5 6" key="1">
    <citation type="submission" date="2019-07" db="EMBL/GenBank/DDBJ databases">
        <title>Genomics analysis of Aphanomyces spp. identifies a new class of oomycete effector associated with host adaptation.</title>
        <authorList>
            <person name="Gaulin E."/>
        </authorList>
    </citation>
    <scope>NUCLEOTIDE SEQUENCE [LARGE SCALE GENOMIC DNA]</scope>
    <source>
        <strain evidence="5 6">ATCC 201684</strain>
    </source>
</reference>
<keyword evidence="1" id="KW-0677">Repeat</keyword>
<feature type="region of interest" description="Disordered" evidence="3">
    <location>
        <begin position="134"/>
        <end position="158"/>
    </location>
</feature>
<dbReference type="PROSITE" id="PS00018">
    <property type="entry name" value="EF_HAND_1"/>
    <property type="match status" value="1"/>
</dbReference>
<dbReference type="EMBL" id="VJMJ01000002">
    <property type="protein sequence ID" value="KAF0745449.1"/>
    <property type="molecule type" value="Genomic_DNA"/>
</dbReference>
<evidence type="ECO:0000313" key="6">
    <source>
        <dbReference type="Proteomes" id="UP000481153"/>
    </source>
</evidence>
<evidence type="ECO:0000256" key="3">
    <source>
        <dbReference type="SAM" id="MobiDB-lite"/>
    </source>
</evidence>
<evidence type="ECO:0000256" key="1">
    <source>
        <dbReference type="ARBA" id="ARBA00022737"/>
    </source>
</evidence>
<dbReference type="GO" id="GO:0019900">
    <property type="term" value="F:kinase binding"/>
    <property type="evidence" value="ECO:0007669"/>
    <property type="project" value="InterPro"/>
</dbReference>
<organism evidence="5 6">
    <name type="scientific">Aphanomyces euteiches</name>
    <dbReference type="NCBI Taxonomy" id="100861"/>
    <lineage>
        <taxon>Eukaryota</taxon>
        <taxon>Sar</taxon>
        <taxon>Stramenopiles</taxon>
        <taxon>Oomycota</taxon>
        <taxon>Saprolegniomycetes</taxon>
        <taxon>Saprolegniales</taxon>
        <taxon>Verrucalvaceae</taxon>
        <taxon>Aphanomyces</taxon>
    </lineage>
</organism>
<dbReference type="InterPro" id="IPR011992">
    <property type="entry name" value="EF-hand-dom_pair"/>
</dbReference>
<dbReference type="InterPro" id="IPR045198">
    <property type="entry name" value="CNBL1-10"/>
</dbReference>
<proteinExistence type="predicted"/>
<protein>
    <recommendedName>
        <fullName evidence="4">EF-hand domain-containing protein</fullName>
    </recommendedName>
</protein>
<dbReference type="PANTHER" id="PTHR23056">
    <property type="entry name" value="CALCINEURIN B"/>
    <property type="match status" value="1"/>
</dbReference>
<sequence>MEDSMFVDRIFSILDDENTGMINWPKFIRAMSALEKGDIRDRLRFLFQVYDLNKDDSIGRDELAAFFISSLMVSTPNEDLQQVTRQFVDEILFKLHPTGGGIISSQDVLNYIERSPQEDLFSLFGRTMITDAERQRNASAADRPPGVDRLLEEDGCHD</sequence>
<feature type="compositionally biased region" description="Basic and acidic residues" evidence="3">
    <location>
        <begin position="145"/>
        <end position="158"/>
    </location>
</feature>
<dbReference type="Proteomes" id="UP000481153">
    <property type="component" value="Unassembled WGS sequence"/>
</dbReference>
<feature type="domain" description="EF-hand" evidence="4">
    <location>
        <begin position="38"/>
        <end position="73"/>
    </location>
</feature>
<name>A0A6G0XY63_9STRA</name>
<evidence type="ECO:0000256" key="2">
    <source>
        <dbReference type="ARBA" id="ARBA00022837"/>
    </source>
</evidence>
<dbReference type="GO" id="GO:0005509">
    <property type="term" value="F:calcium ion binding"/>
    <property type="evidence" value="ECO:0007669"/>
    <property type="project" value="InterPro"/>
</dbReference>
<dbReference type="GO" id="GO:0019722">
    <property type="term" value="P:calcium-mediated signaling"/>
    <property type="evidence" value="ECO:0007669"/>
    <property type="project" value="InterPro"/>
</dbReference>
<dbReference type="InterPro" id="IPR018247">
    <property type="entry name" value="EF_Hand_1_Ca_BS"/>
</dbReference>
<dbReference type="PROSITE" id="PS50222">
    <property type="entry name" value="EF_HAND_2"/>
    <property type="match status" value="1"/>
</dbReference>
<accession>A0A6G0XY63</accession>
<dbReference type="Gene3D" id="1.10.238.10">
    <property type="entry name" value="EF-hand"/>
    <property type="match status" value="1"/>
</dbReference>
<dbReference type="AlphaFoldDB" id="A0A6G0XY63"/>
<keyword evidence="2" id="KW-0106">Calcium</keyword>
<dbReference type="SMART" id="SM00054">
    <property type="entry name" value="EFh"/>
    <property type="match status" value="2"/>
</dbReference>
<evidence type="ECO:0000259" key="4">
    <source>
        <dbReference type="PROSITE" id="PS50222"/>
    </source>
</evidence>